<evidence type="ECO:0000313" key="7">
    <source>
        <dbReference type="EMBL" id="EGV18712.1"/>
    </source>
</evidence>
<dbReference type="InterPro" id="IPR001789">
    <property type="entry name" value="Sig_transdc_resp-reg_receiver"/>
</dbReference>
<dbReference type="GO" id="GO:0003677">
    <property type="term" value="F:DNA binding"/>
    <property type="evidence" value="ECO:0007669"/>
    <property type="project" value="UniProtKB-KW"/>
</dbReference>
<dbReference type="PANTHER" id="PTHR44688">
    <property type="entry name" value="DNA-BINDING TRANSCRIPTIONAL ACTIVATOR DEVR_DOSR"/>
    <property type="match status" value="1"/>
</dbReference>
<dbReference type="PROSITE" id="PS50110">
    <property type="entry name" value="RESPONSE_REGULATORY"/>
    <property type="match status" value="1"/>
</dbReference>
<evidence type="ECO:0000256" key="3">
    <source>
        <dbReference type="ARBA" id="ARBA00023163"/>
    </source>
</evidence>
<dbReference type="GO" id="GO:0006355">
    <property type="term" value="P:regulation of DNA-templated transcription"/>
    <property type="evidence" value="ECO:0007669"/>
    <property type="project" value="InterPro"/>
</dbReference>
<dbReference type="Pfam" id="PF00196">
    <property type="entry name" value="GerE"/>
    <property type="match status" value="1"/>
</dbReference>
<name>F9UB94_9GAMM</name>
<proteinExistence type="predicted"/>
<keyword evidence="3" id="KW-0804">Transcription</keyword>
<keyword evidence="2" id="KW-0238">DNA-binding</keyword>
<feature type="domain" description="Response regulatory" evidence="6">
    <location>
        <begin position="6"/>
        <end position="120"/>
    </location>
</feature>
<evidence type="ECO:0000256" key="2">
    <source>
        <dbReference type="ARBA" id="ARBA00023125"/>
    </source>
</evidence>
<protein>
    <submittedName>
        <fullName evidence="7">Two component transcriptional regulator, LuxR family</fullName>
    </submittedName>
</protein>
<reference evidence="7 8" key="1">
    <citation type="submission" date="2011-06" db="EMBL/GenBank/DDBJ databases">
        <title>The draft genome of Thiocapsa marina 5811.</title>
        <authorList>
            <consortium name="US DOE Joint Genome Institute (JGI-PGF)"/>
            <person name="Lucas S."/>
            <person name="Han J."/>
            <person name="Cheng J.-F."/>
            <person name="Goodwin L."/>
            <person name="Pitluck S."/>
            <person name="Peters L."/>
            <person name="Land M.L."/>
            <person name="Hauser L."/>
            <person name="Vogl K."/>
            <person name="Liu Z."/>
            <person name="Imhoff J."/>
            <person name="Thiel V."/>
            <person name="Frigaard N.-U."/>
            <person name="Bryant D."/>
            <person name="Woyke T.J."/>
        </authorList>
    </citation>
    <scope>NUCLEOTIDE SEQUENCE [LARGE SCALE GENOMIC DNA]</scope>
    <source>
        <strain evidence="7 8">5811</strain>
    </source>
</reference>
<dbReference type="RefSeq" id="WP_007193005.1">
    <property type="nucleotide sequence ID" value="NZ_AFWV01000006.1"/>
</dbReference>
<dbReference type="SUPFAM" id="SSF46894">
    <property type="entry name" value="C-terminal effector domain of the bipartite response regulators"/>
    <property type="match status" value="1"/>
</dbReference>
<dbReference type="PANTHER" id="PTHR44688:SF16">
    <property type="entry name" value="DNA-BINDING TRANSCRIPTIONAL ACTIVATOR DEVR_DOSR"/>
    <property type="match status" value="1"/>
</dbReference>
<dbReference type="InterPro" id="IPR011006">
    <property type="entry name" value="CheY-like_superfamily"/>
</dbReference>
<feature type="modified residue" description="4-aspartylphosphate" evidence="4">
    <location>
        <position position="55"/>
    </location>
</feature>
<evidence type="ECO:0000256" key="4">
    <source>
        <dbReference type="PROSITE-ProRule" id="PRU00169"/>
    </source>
</evidence>
<dbReference type="GO" id="GO:0000160">
    <property type="term" value="P:phosphorelay signal transduction system"/>
    <property type="evidence" value="ECO:0007669"/>
    <property type="project" value="InterPro"/>
</dbReference>
<evidence type="ECO:0000259" key="5">
    <source>
        <dbReference type="PROSITE" id="PS50043"/>
    </source>
</evidence>
<keyword evidence="1" id="KW-0805">Transcription regulation</keyword>
<dbReference type="Gene3D" id="3.40.50.2300">
    <property type="match status" value="1"/>
</dbReference>
<accession>F9UB94</accession>
<dbReference type="PATRIC" id="fig|768671.3.peg.2262"/>
<dbReference type="PROSITE" id="PS50043">
    <property type="entry name" value="HTH_LUXR_2"/>
    <property type="match status" value="1"/>
</dbReference>
<keyword evidence="4" id="KW-0597">Phosphoprotein</keyword>
<dbReference type="InterPro" id="IPR000792">
    <property type="entry name" value="Tscrpt_reg_LuxR_C"/>
</dbReference>
<feature type="domain" description="HTH luxR-type" evidence="5">
    <location>
        <begin position="136"/>
        <end position="201"/>
    </location>
</feature>
<dbReference type="InterPro" id="IPR016032">
    <property type="entry name" value="Sig_transdc_resp-reg_C-effctor"/>
</dbReference>
<keyword evidence="8" id="KW-1185">Reference proteome</keyword>
<dbReference type="SMART" id="SM00421">
    <property type="entry name" value="HTH_LUXR"/>
    <property type="match status" value="1"/>
</dbReference>
<dbReference type="SUPFAM" id="SSF52172">
    <property type="entry name" value="CheY-like"/>
    <property type="match status" value="1"/>
</dbReference>
<organism evidence="7 8">
    <name type="scientific">Thiocapsa marina 5811</name>
    <dbReference type="NCBI Taxonomy" id="768671"/>
    <lineage>
        <taxon>Bacteria</taxon>
        <taxon>Pseudomonadati</taxon>
        <taxon>Pseudomonadota</taxon>
        <taxon>Gammaproteobacteria</taxon>
        <taxon>Chromatiales</taxon>
        <taxon>Chromatiaceae</taxon>
        <taxon>Thiocapsa</taxon>
    </lineage>
</organism>
<dbReference type="AlphaFoldDB" id="F9UB94"/>
<evidence type="ECO:0000259" key="6">
    <source>
        <dbReference type="PROSITE" id="PS50110"/>
    </source>
</evidence>
<dbReference type="eggNOG" id="COG4566">
    <property type="taxonomic scope" value="Bacteria"/>
</dbReference>
<dbReference type="Pfam" id="PF00072">
    <property type="entry name" value="Response_reg"/>
    <property type="match status" value="1"/>
</dbReference>
<sequence length="211" mass="22497">MSDVALIHVVDDDESQRVALLRLLGAAGFETRGYGCTGEFLLQPLPDRPACLLLDMHLPGPSGLELQAALQLRGCTLPVVFLTGYGDVASSVQAMKAGAVDFLSKPIERDALLDAIGRALARDRALRAAGREAADLRSRFAALTPREREVFDGVVAGKLNKQIAEAMGIAERTVKLQRAQMMRKLGAGSAAELGALAERLKGLCARYSPEA</sequence>
<dbReference type="EMBL" id="AFWV01000006">
    <property type="protein sequence ID" value="EGV18712.1"/>
    <property type="molecule type" value="Genomic_DNA"/>
</dbReference>
<dbReference type="STRING" id="768671.ThimaDRAFT_2130"/>
<dbReference type="PRINTS" id="PR00038">
    <property type="entry name" value="HTHLUXR"/>
</dbReference>
<dbReference type="CDD" id="cd06170">
    <property type="entry name" value="LuxR_C_like"/>
    <property type="match status" value="1"/>
</dbReference>
<evidence type="ECO:0000256" key="1">
    <source>
        <dbReference type="ARBA" id="ARBA00023015"/>
    </source>
</evidence>
<dbReference type="SMART" id="SM00448">
    <property type="entry name" value="REC"/>
    <property type="match status" value="1"/>
</dbReference>
<gene>
    <name evidence="7" type="ORF">ThimaDRAFT_2130</name>
</gene>
<dbReference type="Gene3D" id="1.10.10.10">
    <property type="entry name" value="Winged helix-like DNA-binding domain superfamily/Winged helix DNA-binding domain"/>
    <property type="match status" value="1"/>
</dbReference>
<evidence type="ECO:0000313" key="8">
    <source>
        <dbReference type="Proteomes" id="UP000005459"/>
    </source>
</evidence>
<dbReference type="Proteomes" id="UP000005459">
    <property type="component" value="Unassembled WGS sequence"/>
</dbReference>
<dbReference type="InterPro" id="IPR036388">
    <property type="entry name" value="WH-like_DNA-bd_sf"/>
</dbReference>
<dbReference type="OrthoDB" id="9802426at2"/>